<evidence type="ECO:0000256" key="2">
    <source>
        <dbReference type="ARBA" id="ARBA00023125"/>
    </source>
</evidence>
<dbReference type="GO" id="GO:0003677">
    <property type="term" value="F:DNA binding"/>
    <property type="evidence" value="ECO:0007669"/>
    <property type="project" value="UniProtKB-KW"/>
</dbReference>
<keyword evidence="3" id="KW-0804">Transcription</keyword>
<keyword evidence="6" id="KW-1185">Reference proteome</keyword>
<dbReference type="Pfam" id="PF00196">
    <property type="entry name" value="GerE"/>
    <property type="match status" value="1"/>
</dbReference>
<dbReference type="EMBL" id="WNXD01000002">
    <property type="protein sequence ID" value="MBB2146470.1"/>
    <property type="molecule type" value="Genomic_DNA"/>
</dbReference>
<comment type="caution">
    <text evidence="5">The sequence shown here is derived from an EMBL/GenBank/DDBJ whole genome shotgun (WGS) entry which is preliminary data.</text>
</comment>
<accession>A0A923E0I9</accession>
<sequence length="75" mass="8552">MNMKTSTKVIDVLSRREVEIIKLITQEYSNEDIATYLAISKRTVETHRKNIFKKTKVKSVVGLVMLAIKSKLISA</sequence>
<dbReference type="Gene3D" id="1.10.10.10">
    <property type="entry name" value="Winged helix-like DNA-binding domain superfamily/Winged helix DNA-binding domain"/>
    <property type="match status" value="1"/>
</dbReference>
<dbReference type="InterPro" id="IPR000792">
    <property type="entry name" value="Tscrpt_reg_LuxR_C"/>
</dbReference>
<evidence type="ECO:0000313" key="6">
    <source>
        <dbReference type="Proteomes" id="UP000601055"/>
    </source>
</evidence>
<dbReference type="PANTHER" id="PTHR44688">
    <property type="entry name" value="DNA-BINDING TRANSCRIPTIONAL ACTIVATOR DEVR_DOSR"/>
    <property type="match status" value="1"/>
</dbReference>
<keyword evidence="2" id="KW-0238">DNA-binding</keyword>
<dbReference type="GO" id="GO:0006355">
    <property type="term" value="P:regulation of DNA-templated transcription"/>
    <property type="evidence" value="ECO:0007669"/>
    <property type="project" value="InterPro"/>
</dbReference>
<dbReference type="AlphaFoldDB" id="A0A923E0I9"/>
<dbReference type="InterPro" id="IPR016032">
    <property type="entry name" value="Sig_transdc_resp-reg_C-effctor"/>
</dbReference>
<reference evidence="5" key="1">
    <citation type="submission" date="2019-11" db="EMBL/GenBank/DDBJ databases">
        <title>Description of Pedobacter sp. LMG 31464T.</title>
        <authorList>
            <person name="Carlier A."/>
            <person name="Qi S."/>
            <person name="Vandamme P."/>
        </authorList>
    </citation>
    <scope>NUCLEOTIDE SEQUENCE</scope>
    <source>
        <strain evidence="5">LMG 31464</strain>
    </source>
</reference>
<dbReference type="PANTHER" id="PTHR44688:SF16">
    <property type="entry name" value="DNA-BINDING TRANSCRIPTIONAL ACTIVATOR DEVR_DOSR"/>
    <property type="match status" value="1"/>
</dbReference>
<dbReference type="InterPro" id="IPR036388">
    <property type="entry name" value="WH-like_DNA-bd_sf"/>
</dbReference>
<evidence type="ECO:0000256" key="1">
    <source>
        <dbReference type="ARBA" id="ARBA00023015"/>
    </source>
</evidence>
<dbReference type="SUPFAM" id="SSF46894">
    <property type="entry name" value="C-terminal effector domain of the bipartite response regulators"/>
    <property type="match status" value="1"/>
</dbReference>
<dbReference type="PRINTS" id="PR00038">
    <property type="entry name" value="HTHLUXR"/>
</dbReference>
<keyword evidence="1" id="KW-0805">Transcription regulation</keyword>
<name>A0A923E0I9_9SPHI</name>
<evidence type="ECO:0000313" key="5">
    <source>
        <dbReference type="EMBL" id="MBB2146470.1"/>
    </source>
</evidence>
<proteinExistence type="predicted"/>
<organism evidence="5 6">
    <name type="scientific">Pedobacter planticolens</name>
    <dbReference type="NCBI Taxonomy" id="2679964"/>
    <lineage>
        <taxon>Bacteria</taxon>
        <taxon>Pseudomonadati</taxon>
        <taxon>Bacteroidota</taxon>
        <taxon>Sphingobacteriia</taxon>
        <taxon>Sphingobacteriales</taxon>
        <taxon>Sphingobacteriaceae</taxon>
        <taxon>Pedobacter</taxon>
    </lineage>
</organism>
<dbReference type="SMART" id="SM00421">
    <property type="entry name" value="HTH_LUXR"/>
    <property type="match status" value="1"/>
</dbReference>
<evidence type="ECO:0000259" key="4">
    <source>
        <dbReference type="PROSITE" id="PS50043"/>
    </source>
</evidence>
<evidence type="ECO:0000256" key="3">
    <source>
        <dbReference type="ARBA" id="ARBA00023163"/>
    </source>
</evidence>
<feature type="domain" description="HTH luxR-type" evidence="4">
    <location>
        <begin position="6"/>
        <end position="71"/>
    </location>
</feature>
<dbReference type="Proteomes" id="UP000601055">
    <property type="component" value="Unassembled WGS sequence"/>
</dbReference>
<protein>
    <recommendedName>
        <fullName evidence="4">HTH luxR-type domain-containing protein</fullName>
    </recommendedName>
</protein>
<gene>
    <name evidence="5" type="ORF">GM921_13290</name>
</gene>
<dbReference type="CDD" id="cd06170">
    <property type="entry name" value="LuxR_C_like"/>
    <property type="match status" value="1"/>
</dbReference>
<dbReference type="PROSITE" id="PS50043">
    <property type="entry name" value="HTH_LUXR_2"/>
    <property type="match status" value="1"/>
</dbReference>